<evidence type="ECO:0000259" key="1">
    <source>
        <dbReference type="Pfam" id="PF00391"/>
    </source>
</evidence>
<dbReference type="Gene3D" id="3.50.30.10">
    <property type="entry name" value="Phosphohistidine domain"/>
    <property type="match status" value="1"/>
</dbReference>
<gene>
    <name evidence="3" type="ORF">FPZ41_05820</name>
</gene>
<dbReference type="GO" id="GO:0016301">
    <property type="term" value="F:kinase activity"/>
    <property type="evidence" value="ECO:0007669"/>
    <property type="project" value="UniProtKB-KW"/>
</dbReference>
<evidence type="ECO:0000313" key="4">
    <source>
        <dbReference type="Proteomes" id="UP000373149"/>
    </source>
</evidence>
<dbReference type="PANTHER" id="PTHR22931:SF9">
    <property type="entry name" value="PYRUVATE, PHOSPHATE DIKINASE 1, CHLOROPLASTIC"/>
    <property type="match status" value="1"/>
</dbReference>
<dbReference type="Gene3D" id="1.10.189.10">
    <property type="entry name" value="Pyruvate Phosphate Dikinase, domain 2"/>
    <property type="match status" value="1"/>
</dbReference>
<name>A0A5N8WNM4_9ACTN</name>
<dbReference type="RefSeq" id="WP_152859791.1">
    <property type="nucleotide sequence ID" value="NZ_VMNX01000010.1"/>
</dbReference>
<accession>A0A5N8WNM4</accession>
<dbReference type="Gene3D" id="1.20.80.30">
    <property type="match status" value="1"/>
</dbReference>
<dbReference type="Gene3D" id="3.30.470.20">
    <property type="entry name" value="ATP-grasp fold, B domain"/>
    <property type="match status" value="1"/>
</dbReference>
<dbReference type="Gene3D" id="3.30.1490.20">
    <property type="entry name" value="ATP-grasp fold, A domain"/>
    <property type="match status" value="1"/>
</dbReference>
<dbReference type="SUPFAM" id="SSF52009">
    <property type="entry name" value="Phosphohistidine domain"/>
    <property type="match status" value="1"/>
</dbReference>
<dbReference type="InterPro" id="IPR013815">
    <property type="entry name" value="ATP_grasp_subdomain_1"/>
</dbReference>
<dbReference type="PANTHER" id="PTHR22931">
    <property type="entry name" value="PHOSPHOENOLPYRUVATE DIKINASE-RELATED"/>
    <property type="match status" value="1"/>
</dbReference>
<dbReference type="InterPro" id="IPR036637">
    <property type="entry name" value="Phosphohistidine_dom_sf"/>
</dbReference>
<dbReference type="EMBL" id="VMNX01000010">
    <property type="protein sequence ID" value="MPY48128.1"/>
    <property type="molecule type" value="Genomic_DNA"/>
</dbReference>
<organism evidence="3 4">
    <name type="scientific">Streptomyces acidicola</name>
    <dbReference type="NCBI Taxonomy" id="2596892"/>
    <lineage>
        <taxon>Bacteria</taxon>
        <taxon>Bacillati</taxon>
        <taxon>Actinomycetota</taxon>
        <taxon>Actinomycetes</taxon>
        <taxon>Kitasatosporales</taxon>
        <taxon>Streptomycetaceae</taxon>
        <taxon>Streptomyces</taxon>
    </lineage>
</organism>
<dbReference type="AlphaFoldDB" id="A0A5N8WNM4"/>
<comment type="caution">
    <text evidence="3">The sequence shown here is derived from an EMBL/GenBank/DDBJ whole genome shotgun (WGS) entry which is preliminary data.</text>
</comment>
<protein>
    <submittedName>
        <fullName evidence="3">Pyruvate, phosphate dikinase</fullName>
        <ecNumber evidence="3">2.7.9.1</ecNumber>
    </submittedName>
</protein>
<dbReference type="NCBIfam" id="NF004531">
    <property type="entry name" value="PRK05878.1"/>
    <property type="match status" value="1"/>
</dbReference>
<keyword evidence="3" id="KW-0670">Pyruvate</keyword>
<evidence type="ECO:0000313" key="3">
    <source>
        <dbReference type="EMBL" id="MPY48128.1"/>
    </source>
</evidence>
<evidence type="ECO:0000259" key="2">
    <source>
        <dbReference type="Pfam" id="PF01326"/>
    </source>
</evidence>
<dbReference type="GO" id="GO:0005524">
    <property type="term" value="F:ATP binding"/>
    <property type="evidence" value="ECO:0007669"/>
    <property type="project" value="InterPro"/>
</dbReference>
<dbReference type="Pfam" id="PF01326">
    <property type="entry name" value="PPDK_N"/>
    <property type="match status" value="1"/>
</dbReference>
<dbReference type="Proteomes" id="UP000373149">
    <property type="component" value="Unassembled WGS sequence"/>
</dbReference>
<dbReference type="EC" id="2.7.9.1" evidence="3"/>
<dbReference type="InterPro" id="IPR008279">
    <property type="entry name" value="PEP-util_enz_mobile_dom"/>
</dbReference>
<keyword evidence="4" id="KW-1185">Reference proteome</keyword>
<dbReference type="Pfam" id="PF00391">
    <property type="entry name" value="PEP-utilizers"/>
    <property type="match status" value="1"/>
</dbReference>
<dbReference type="GO" id="GO:0050242">
    <property type="term" value="F:pyruvate, phosphate dikinase activity"/>
    <property type="evidence" value="ECO:0007669"/>
    <property type="project" value="UniProtKB-EC"/>
</dbReference>
<proteinExistence type="predicted"/>
<reference evidence="3 4" key="1">
    <citation type="submission" date="2019-09" db="EMBL/GenBank/DDBJ databases">
        <authorList>
            <person name="Duangmal K."/>
            <person name="Teo W.F.A."/>
            <person name="Lipun K."/>
        </authorList>
    </citation>
    <scope>NUCLEOTIDE SEQUENCE [LARGE SCALE GENOMIC DNA]</scope>
    <source>
        <strain evidence="3 4">K1PN6</strain>
    </source>
</reference>
<dbReference type="InterPro" id="IPR002192">
    <property type="entry name" value="PPDK_AMP/ATP-bd"/>
</dbReference>
<dbReference type="SUPFAM" id="SSF56059">
    <property type="entry name" value="Glutathione synthetase ATP-binding domain-like"/>
    <property type="match status" value="1"/>
</dbReference>
<sequence>MRRWIRTISAQAEETAETLGGKALGLVLLHRLGLPVPTGFIITTEACRAFLRDGRLPEGLDDELATAMADLERSTRRAFGGPHNPLAVSVRSGASVSMPGMMNTILNLGLTTEATVGLAAETGDRPFALNSRLRFLTSFASAITNADMDGTGTVHAGHPGRETEDEETRLTESIEAVENLVRERSGQPIPDDVTRQLEQAIEAVFSSWDAPRARTYRELNDIPHDLGTAVIVQRMVFGNRDGHSGTGVAFSRDPNTGENIPFGEVLFGRQGEEVVSGKSMTRPLRELAEREPDVWTGLLDALRRIEGHYRDACYVEFTFQSGELWILQVRPGRFVGGAAVRVVTELVDQRIIGRDEALLRVSPLHLRHVRTPRIASAEEADVLARGIGACPGVAVGRIATTADGAVRMARADPVILVRPETSPNDVHGLAAAAGIVTARGGPASHAAVVARAMGKPAVVGVAGLTIDRDDGSVTAGVRTIPEGTLITIDGTSGEVALGRPRVVTDAADEHVHRLLAWADDVSGDHSAREEAQRLDAAQAALRNR</sequence>
<feature type="domain" description="PEP-utilising enzyme mobile" evidence="1">
    <location>
        <begin position="412"/>
        <end position="493"/>
    </location>
</feature>
<feature type="domain" description="Pyruvate phosphate dikinase AMP/ATP-binding" evidence="2">
    <location>
        <begin position="53"/>
        <end position="278"/>
    </location>
</feature>
<keyword evidence="3" id="KW-0418">Kinase</keyword>
<keyword evidence="3" id="KW-0808">Transferase</keyword>
<dbReference type="InterPro" id="IPR010121">
    <property type="entry name" value="Pyruvate_phosphate_dikinase"/>
</dbReference>